<reference evidence="2 3" key="1">
    <citation type="journal article" date="2012" name="Genome Biol.">
        <title>Genome and low-iron response of an oceanic diatom adapted to chronic iron limitation.</title>
        <authorList>
            <person name="Lommer M."/>
            <person name="Specht M."/>
            <person name="Roy A.S."/>
            <person name="Kraemer L."/>
            <person name="Andreson R."/>
            <person name="Gutowska M.A."/>
            <person name="Wolf J."/>
            <person name="Bergner S.V."/>
            <person name="Schilhabel M.B."/>
            <person name="Klostermeier U.C."/>
            <person name="Beiko R.G."/>
            <person name="Rosenstiel P."/>
            <person name="Hippler M."/>
            <person name="Laroche J."/>
        </authorList>
    </citation>
    <scope>NUCLEOTIDE SEQUENCE [LARGE SCALE GENOMIC DNA]</scope>
    <source>
        <strain evidence="2 3">CCMP1005</strain>
    </source>
</reference>
<dbReference type="Gene3D" id="1.25.40.10">
    <property type="entry name" value="Tetratricopeptide repeat domain"/>
    <property type="match status" value="1"/>
</dbReference>
<dbReference type="Proteomes" id="UP000266841">
    <property type="component" value="Unassembled WGS sequence"/>
</dbReference>
<proteinExistence type="predicted"/>
<evidence type="ECO:0000256" key="1">
    <source>
        <dbReference type="SAM" id="MobiDB-lite"/>
    </source>
</evidence>
<dbReference type="InterPro" id="IPR011990">
    <property type="entry name" value="TPR-like_helical_dom_sf"/>
</dbReference>
<protein>
    <submittedName>
        <fullName evidence="2">Uncharacterized protein</fullName>
    </submittedName>
</protein>
<name>K0SRP1_THAOC</name>
<gene>
    <name evidence="2" type="ORF">THAOC_09808</name>
</gene>
<evidence type="ECO:0000313" key="3">
    <source>
        <dbReference type="Proteomes" id="UP000266841"/>
    </source>
</evidence>
<dbReference type="OrthoDB" id="2247385at2759"/>
<evidence type="ECO:0000313" key="2">
    <source>
        <dbReference type="EMBL" id="EJK68978.1"/>
    </source>
</evidence>
<dbReference type="SUPFAM" id="SSF81901">
    <property type="entry name" value="HCP-like"/>
    <property type="match status" value="1"/>
</dbReference>
<accession>K0SRP1</accession>
<dbReference type="EMBL" id="AGNL01010638">
    <property type="protein sequence ID" value="EJK68978.1"/>
    <property type="molecule type" value="Genomic_DNA"/>
</dbReference>
<organism evidence="2 3">
    <name type="scientific">Thalassiosira oceanica</name>
    <name type="common">Marine diatom</name>
    <dbReference type="NCBI Taxonomy" id="159749"/>
    <lineage>
        <taxon>Eukaryota</taxon>
        <taxon>Sar</taxon>
        <taxon>Stramenopiles</taxon>
        <taxon>Ochrophyta</taxon>
        <taxon>Bacillariophyta</taxon>
        <taxon>Coscinodiscophyceae</taxon>
        <taxon>Thalassiosirophycidae</taxon>
        <taxon>Thalassiosirales</taxon>
        <taxon>Thalassiosiraceae</taxon>
        <taxon>Thalassiosira</taxon>
    </lineage>
</organism>
<comment type="caution">
    <text evidence="2">The sequence shown here is derived from an EMBL/GenBank/DDBJ whole genome shotgun (WGS) entry which is preliminary data.</text>
</comment>
<feature type="compositionally biased region" description="Basic and acidic residues" evidence="1">
    <location>
        <begin position="69"/>
        <end position="82"/>
    </location>
</feature>
<keyword evidence="3" id="KW-1185">Reference proteome</keyword>
<feature type="region of interest" description="Disordered" evidence="1">
    <location>
        <begin position="68"/>
        <end position="90"/>
    </location>
</feature>
<dbReference type="AlphaFoldDB" id="K0SRP1"/>
<sequence>MQGHAESRHNLGCDEVRKGNHDRAVRLFLISAKMGHRESVEKIKRMFMGGLGTTAQYAEALKGFQDAMEETKSNDRDEENALRKSRGASA</sequence>